<organism evidence="2 3">
    <name type="scientific">candidate division MSBL1 archaeon SCGC-AAA259O05</name>
    <dbReference type="NCBI Taxonomy" id="1698271"/>
    <lineage>
        <taxon>Archaea</taxon>
        <taxon>Methanobacteriati</taxon>
        <taxon>Methanobacteriota</taxon>
        <taxon>candidate division MSBL1</taxon>
    </lineage>
</organism>
<protein>
    <submittedName>
        <fullName evidence="2">Uncharacterized protein</fullName>
    </submittedName>
</protein>
<feature type="region of interest" description="Disordered" evidence="1">
    <location>
        <begin position="105"/>
        <end position="132"/>
    </location>
</feature>
<keyword evidence="3" id="KW-1185">Reference proteome</keyword>
<dbReference type="Proteomes" id="UP000070344">
    <property type="component" value="Unassembled WGS sequence"/>
</dbReference>
<proteinExistence type="predicted"/>
<accession>A0A133UZE6</accession>
<evidence type="ECO:0000256" key="1">
    <source>
        <dbReference type="SAM" id="MobiDB-lite"/>
    </source>
</evidence>
<evidence type="ECO:0000313" key="3">
    <source>
        <dbReference type="Proteomes" id="UP000070344"/>
    </source>
</evidence>
<feature type="compositionally biased region" description="Gly residues" evidence="1">
    <location>
        <begin position="114"/>
        <end position="128"/>
    </location>
</feature>
<comment type="caution">
    <text evidence="2">The sequence shown here is derived from an EMBL/GenBank/DDBJ whole genome shotgun (WGS) entry which is preliminary data.</text>
</comment>
<name>A0A133UZE6_9EURY</name>
<gene>
    <name evidence="2" type="ORF">AKJ41_05240</name>
</gene>
<sequence>MTLQEVGKISTINIFHIGDVYVFKHYFEGEDVFDEFRDYYDSFEYRFEVNDDEVEDVVEKLEDNGFDTNIVEGDEIPDYTVVINRYEKHVDLLKKSVDVVEVRDEKGARVEGQGRQGGGPGPGEGAGRGVEEAALGHACDNRYSYSSVKETLTAKYFASIANIQSRSQPSRLES</sequence>
<evidence type="ECO:0000313" key="2">
    <source>
        <dbReference type="EMBL" id="KXA99563.1"/>
    </source>
</evidence>
<dbReference type="AlphaFoldDB" id="A0A133UZE6"/>
<reference evidence="2 3" key="1">
    <citation type="journal article" date="2016" name="Sci. Rep.">
        <title>Metabolic traits of an uncultured archaeal lineage -MSBL1- from brine pools of the Red Sea.</title>
        <authorList>
            <person name="Mwirichia R."/>
            <person name="Alam I."/>
            <person name="Rashid M."/>
            <person name="Vinu M."/>
            <person name="Ba-Alawi W."/>
            <person name="Anthony Kamau A."/>
            <person name="Kamanda Ngugi D."/>
            <person name="Goker M."/>
            <person name="Klenk H.P."/>
            <person name="Bajic V."/>
            <person name="Stingl U."/>
        </authorList>
    </citation>
    <scope>NUCLEOTIDE SEQUENCE [LARGE SCALE GENOMIC DNA]</scope>
    <source>
        <strain evidence="2">SCGC-AAA259O05</strain>
    </source>
</reference>
<dbReference type="EMBL" id="LHXV01000081">
    <property type="protein sequence ID" value="KXA99563.1"/>
    <property type="molecule type" value="Genomic_DNA"/>
</dbReference>